<feature type="region of interest" description="Disordered" evidence="1">
    <location>
        <begin position="233"/>
        <end position="252"/>
    </location>
</feature>
<feature type="compositionally biased region" description="Low complexity" evidence="1">
    <location>
        <begin position="241"/>
        <end position="252"/>
    </location>
</feature>
<feature type="compositionally biased region" description="Low complexity" evidence="1">
    <location>
        <begin position="311"/>
        <end position="320"/>
    </location>
</feature>
<feature type="compositionally biased region" description="Pro residues" evidence="1">
    <location>
        <begin position="280"/>
        <end position="291"/>
    </location>
</feature>
<proteinExistence type="predicted"/>
<feature type="region of interest" description="Disordered" evidence="1">
    <location>
        <begin position="279"/>
        <end position="322"/>
    </location>
</feature>
<protein>
    <submittedName>
        <fullName evidence="2">Uncharacterized protein</fullName>
    </submittedName>
</protein>
<dbReference type="Proteomes" id="UP001241092">
    <property type="component" value="Chromosome"/>
</dbReference>
<organism evidence="2 3">
    <name type="scientific">Mycolicibacterium mageritense</name>
    <name type="common">Mycobacterium mageritense</name>
    <dbReference type="NCBI Taxonomy" id="53462"/>
    <lineage>
        <taxon>Bacteria</taxon>
        <taxon>Bacillati</taxon>
        <taxon>Actinomycetota</taxon>
        <taxon>Actinomycetes</taxon>
        <taxon>Mycobacteriales</taxon>
        <taxon>Mycobacteriaceae</taxon>
        <taxon>Mycolicibacterium</taxon>
    </lineage>
</organism>
<sequence length="475" mass="47829">MLQDHDVSSRLAQGLPAVDTIAEYVWASALLGYQQAGLTGQPGDVHGWYTTEDGLDLRALGGDCTALTSVVASADEAARWQDAQLRLLPEVWQGTAAQSSREFLTRHAATSGHAVAALRSAADTLAQLRDSLWRAVDRKVEATVEIEGRSAPQRAAWLAAARTVRTGIGDRDTASELVDQEVKPFVANDIGGDWLAAMRAAAAAVAGAYDDAVAALRSGPVAAFAVPGELGPVWTPPRDTGSAPPAGPAAPASGAFGAPASYHPAAAAVPAFSPGAQSIPPAPAAPNPAPTLPAAAPLDPADPVVPPSAPPLSGSGAAPGMAGGLPDLGGGLSGTGLSGLGQQLADMFGGLIGSGGDATPPDLEDPFDETDVDGDLDEEPEDIAQEEDPEDEGEDGEMTDDEEAAEDGEPPAVGDEEAPAEVPADEEAEPVAAPVVAAPAETVPPPPAAEPQAAQEIPGRTPCEIAADELPQVGG</sequence>
<reference evidence="2" key="1">
    <citation type="submission" date="2023-03" db="EMBL/GenBank/DDBJ databases">
        <title>Draft genome sequence of a Mycolicibacterium mageritense strain H4_3_1 isolated from a hybrid biological-inorganic system reactor.</title>
        <authorList>
            <person name="Feng X."/>
            <person name="Kazama D."/>
            <person name="Sato K."/>
            <person name="Kobayashi H."/>
        </authorList>
    </citation>
    <scope>NUCLEOTIDE SEQUENCE</scope>
    <source>
        <strain evidence="2">H4_3_1</strain>
    </source>
</reference>
<evidence type="ECO:0000256" key="1">
    <source>
        <dbReference type="SAM" id="MobiDB-lite"/>
    </source>
</evidence>
<feature type="compositionally biased region" description="Low complexity" evidence="1">
    <location>
        <begin position="430"/>
        <end position="441"/>
    </location>
</feature>
<feature type="compositionally biased region" description="Acidic residues" evidence="1">
    <location>
        <begin position="362"/>
        <end position="429"/>
    </location>
</feature>
<feature type="region of interest" description="Disordered" evidence="1">
    <location>
        <begin position="351"/>
        <end position="475"/>
    </location>
</feature>
<evidence type="ECO:0000313" key="3">
    <source>
        <dbReference type="Proteomes" id="UP001241092"/>
    </source>
</evidence>
<dbReference type="EMBL" id="AP027452">
    <property type="protein sequence ID" value="BDY30059.1"/>
    <property type="molecule type" value="Genomic_DNA"/>
</dbReference>
<accession>A0AAI8TW45</accession>
<feature type="compositionally biased region" description="Low complexity" evidence="1">
    <location>
        <begin position="292"/>
        <end position="302"/>
    </location>
</feature>
<name>A0AAI8TW45_MYCME</name>
<gene>
    <name evidence="2" type="ORF">hbim_04002</name>
</gene>
<evidence type="ECO:0000313" key="2">
    <source>
        <dbReference type="EMBL" id="BDY30059.1"/>
    </source>
</evidence>
<dbReference type="AlphaFoldDB" id="A0AAI8TW45"/>